<evidence type="ECO:0000313" key="2">
    <source>
        <dbReference type="EMBL" id="NEB97757.1"/>
    </source>
</evidence>
<proteinExistence type="predicted"/>
<sequence length="56" mass="5824">MNRAPTASASWASPAPWVLVIAIIVIVVSMRPDPATTGSCLLLLTGAGKAYHGFSR</sequence>
<accession>A0A7K3R6F9</accession>
<dbReference type="AlphaFoldDB" id="A0A7K3R6F9"/>
<reference evidence="2 3" key="1">
    <citation type="submission" date="2020-01" db="EMBL/GenBank/DDBJ databases">
        <title>Insect and environment-associated Actinomycetes.</title>
        <authorList>
            <person name="Currrie C."/>
            <person name="Chevrette M."/>
            <person name="Carlson C."/>
            <person name="Stubbendieck R."/>
            <person name="Wendt-Pienkowski E."/>
        </authorList>
    </citation>
    <scope>NUCLEOTIDE SEQUENCE [LARGE SCALE GENOMIC DNA]</scope>
    <source>
        <strain evidence="2 3">SID7903</strain>
    </source>
</reference>
<keyword evidence="1" id="KW-0812">Transmembrane</keyword>
<dbReference type="EMBL" id="JAAGMS010000075">
    <property type="protein sequence ID" value="NEB97757.1"/>
    <property type="molecule type" value="Genomic_DNA"/>
</dbReference>
<evidence type="ECO:0000256" key="1">
    <source>
        <dbReference type="SAM" id="Phobius"/>
    </source>
</evidence>
<protein>
    <submittedName>
        <fullName evidence="2">Uncharacterized protein</fullName>
    </submittedName>
</protein>
<organism evidence="2 3">
    <name type="scientific">Streptomyces anulatus</name>
    <name type="common">Streptomyces chrysomallus</name>
    <dbReference type="NCBI Taxonomy" id="1892"/>
    <lineage>
        <taxon>Bacteria</taxon>
        <taxon>Bacillati</taxon>
        <taxon>Actinomycetota</taxon>
        <taxon>Actinomycetes</taxon>
        <taxon>Kitasatosporales</taxon>
        <taxon>Streptomycetaceae</taxon>
        <taxon>Streptomyces</taxon>
    </lineage>
</organism>
<evidence type="ECO:0000313" key="3">
    <source>
        <dbReference type="Proteomes" id="UP000470951"/>
    </source>
</evidence>
<name>A0A7K3R6F9_STRAQ</name>
<comment type="caution">
    <text evidence="2">The sequence shown here is derived from an EMBL/GenBank/DDBJ whole genome shotgun (WGS) entry which is preliminary data.</text>
</comment>
<gene>
    <name evidence="2" type="ORF">G3I58_07115</name>
</gene>
<keyword evidence="1" id="KW-1133">Transmembrane helix</keyword>
<dbReference type="RefSeq" id="WP_164217264.1">
    <property type="nucleotide sequence ID" value="NZ_JAAGMS010000075.1"/>
</dbReference>
<dbReference type="Proteomes" id="UP000470951">
    <property type="component" value="Unassembled WGS sequence"/>
</dbReference>
<keyword evidence="1" id="KW-0472">Membrane</keyword>
<feature type="transmembrane region" description="Helical" evidence="1">
    <location>
        <begin position="12"/>
        <end position="30"/>
    </location>
</feature>